<protein>
    <submittedName>
        <fullName evidence="1">Uncharacterized protein</fullName>
    </submittedName>
</protein>
<comment type="caution">
    <text evidence="1">The sequence shown here is derived from an EMBL/GenBank/DDBJ whole genome shotgun (WGS) entry which is preliminary data.</text>
</comment>
<gene>
    <name evidence="1" type="ORF">P171DRAFT_491440</name>
</gene>
<reference evidence="1" key="1">
    <citation type="journal article" date="2020" name="Stud. Mycol.">
        <title>101 Dothideomycetes genomes: a test case for predicting lifestyles and emergence of pathogens.</title>
        <authorList>
            <person name="Haridas S."/>
            <person name="Albert R."/>
            <person name="Binder M."/>
            <person name="Bloem J."/>
            <person name="Labutti K."/>
            <person name="Salamov A."/>
            <person name="Andreopoulos B."/>
            <person name="Baker S."/>
            <person name="Barry K."/>
            <person name="Bills G."/>
            <person name="Bluhm B."/>
            <person name="Cannon C."/>
            <person name="Castanera R."/>
            <person name="Culley D."/>
            <person name="Daum C."/>
            <person name="Ezra D."/>
            <person name="Gonzalez J."/>
            <person name="Henrissat B."/>
            <person name="Kuo A."/>
            <person name="Liang C."/>
            <person name="Lipzen A."/>
            <person name="Lutzoni F."/>
            <person name="Magnuson J."/>
            <person name="Mondo S."/>
            <person name="Nolan M."/>
            <person name="Ohm R."/>
            <person name="Pangilinan J."/>
            <person name="Park H.-J."/>
            <person name="Ramirez L."/>
            <person name="Alfaro M."/>
            <person name="Sun H."/>
            <person name="Tritt A."/>
            <person name="Yoshinaga Y."/>
            <person name="Zwiers L.-H."/>
            <person name="Turgeon B."/>
            <person name="Goodwin S."/>
            <person name="Spatafora J."/>
            <person name="Crous P."/>
            <person name="Grigoriev I."/>
        </authorList>
    </citation>
    <scope>NUCLEOTIDE SEQUENCE</scope>
    <source>
        <strain evidence="1">CBS 690.94</strain>
    </source>
</reference>
<dbReference type="OrthoDB" id="4133832at2759"/>
<dbReference type="Proteomes" id="UP000799764">
    <property type="component" value="Unassembled WGS sequence"/>
</dbReference>
<name>A0A9P4P641_9PLEO</name>
<accession>A0A9P4P641</accession>
<dbReference type="AlphaFoldDB" id="A0A9P4P641"/>
<organism evidence="1 2">
    <name type="scientific">Karstenula rhodostoma CBS 690.94</name>
    <dbReference type="NCBI Taxonomy" id="1392251"/>
    <lineage>
        <taxon>Eukaryota</taxon>
        <taxon>Fungi</taxon>
        <taxon>Dikarya</taxon>
        <taxon>Ascomycota</taxon>
        <taxon>Pezizomycotina</taxon>
        <taxon>Dothideomycetes</taxon>
        <taxon>Pleosporomycetidae</taxon>
        <taxon>Pleosporales</taxon>
        <taxon>Massarineae</taxon>
        <taxon>Didymosphaeriaceae</taxon>
        <taxon>Karstenula</taxon>
    </lineage>
</organism>
<keyword evidence="2" id="KW-1185">Reference proteome</keyword>
<dbReference type="EMBL" id="MU001513">
    <property type="protein sequence ID" value="KAF2438151.1"/>
    <property type="molecule type" value="Genomic_DNA"/>
</dbReference>
<proteinExistence type="predicted"/>
<sequence>MRHSARNAEDTSDDLATRTKTAAKGVSIQGRRDVFPFLDLPGELRNRIYDMLAEDAKENPVTIHKKFFKIKVKPAARKAASRNGLSVAHFNFGFTNSSWGMTQVYRKIQNELIPMLRPIRRVRVAVFELDDYMEAFNPRVDDLDPLRRTPGTIEAEQVAVAFDHMPLLQVWQLIQWAQASKDLQFVFDKHLADAGVIMDSFPRWKEIGNALSIQGINLNVSPESMATHRFRSMFRIHIATILREAIPKCYRTIASDRLVLITQFIHAAAFFSQPYWEVIGLTFVSEPDQTTVFCHGVGPVSILGYMPYRLQVANDGEAPRVYFLPPTGVSNTMDLEARLV</sequence>
<evidence type="ECO:0000313" key="2">
    <source>
        <dbReference type="Proteomes" id="UP000799764"/>
    </source>
</evidence>
<evidence type="ECO:0000313" key="1">
    <source>
        <dbReference type="EMBL" id="KAF2438151.1"/>
    </source>
</evidence>